<dbReference type="InterPro" id="IPR045357">
    <property type="entry name" value="Aminopeptidase_N-like_N"/>
</dbReference>
<comment type="cofactor">
    <cofactor evidence="8 9">
        <name>Zn(2+)</name>
        <dbReference type="ChEBI" id="CHEBI:29105"/>
    </cofactor>
    <text evidence="8 9">Binds 1 zinc ion per subunit.</text>
</comment>
<evidence type="ECO:0000256" key="3">
    <source>
        <dbReference type="ARBA" id="ARBA00022670"/>
    </source>
</evidence>
<dbReference type="GO" id="GO:0008270">
    <property type="term" value="F:zinc ion binding"/>
    <property type="evidence" value="ECO:0007669"/>
    <property type="project" value="UniProtKB-UniRule"/>
</dbReference>
<evidence type="ECO:0000256" key="1">
    <source>
        <dbReference type="ARBA" id="ARBA00010136"/>
    </source>
</evidence>
<dbReference type="Pfam" id="PF01433">
    <property type="entry name" value="Peptidase_M1"/>
    <property type="match status" value="1"/>
</dbReference>
<evidence type="ECO:0000256" key="2">
    <source>
        <dbReference type="ARBA" id="ARBA00022438"/>
    </source>
</evidence>
<evidence type="ECO:0000259" key="10">
    <source>
        <dbReference type="Pfam" id="PF01433"/>
    </source>
</evidence>
<dbReference type="PANTHER" id="PTHR11533:SF174">
    <property type="entry name" value="PUROMYCIN-SENSITIVE AMINOPEPTIDASE-RELATED"/>
    <property type="match status" value="1"/>
</dbReference>
<dbReference type="GO" id="GO:0016020">
    <property type="term" value="C:membrane"/>
    <property type="evidence" value="ECO:0007669"/>
    <property type="project" value="TreeGrafter"/>
</dbReference>
<dbReference type="GO" id="GO:0042277">
    <property type="term" value="F:peptide binding"/>
    <property type="evidence" value="ECO:0007669"/>
    <property type="project" value="TreeGrafter"/>
</dbReference>
<reference evidence="13 14" key="1">
    <citation type="journal article" date="2016" name="Mol. Biol. Evol.">
        <title>Genome-Wide Survey of Gut Fungi (Harpellales) Reveals the First Horizontally Transferred Ubiquitin Gene from a Mosquito Host.</title>
        <authorList>
            <person name="Wang Y."/>
            <person name="White M.M."/>
            <person name="Kvist S."/>
            <person name="Moncalvo J.M."/>
        </authorList>
    </citation>
    <scope>NUCLEOTIDE SEQUENCE [LARGE SCALE GENOMIC DNA]</scope>
    <source>
        <strain evidence="13 14">ALG-7-W6</strain>
    </source>
</reference>
<keyword evidence="14" id="KW-1185">Reference proteome</keyword>
<dbReference type="InterPro" id="IPR027268">
    <property type="entry name" value="Peptidase_M4/M1_CTD_sf"/>
</dbReference>
<evidence type="ECO:0000256" key="7">
    <source>
        <dbReference type="ARBA" id="ARBA00023049"/>
    </source>
</evidence>
<dbReference type="GO" id="GO:0005737">
    <property type="term" value="C:cytoplasm"/>
    <property type="evidence" value="ECO:0007669"/>
    <property type="project" value="TreeGrafter"/>
</dbReference>
<dbReference type="Gene3D" id="2.60.40.1910">
    <property type="match status" value="1"/>
</dbReference>
<gene>
    <name evidence="13" type="ORF">AYI68_g2680</name>
</gene>
<dbReference type="PANTHER" id="PTHR11533">
    <property type="entry name" value="PROTEASE M1 ZINC METALLOPROTEASE"/>
    <property type="match status" value="1"/>
</dbReference>
<dbReference type="Pfam" id="PF11838">
    <property type="entry name" value="ERAP1_C"/>
    <property type="match status" value="1"/>
</dbReference>
<keyword evidence="4 8" id="KW-0479">Metal-binding</keyword>
<dbReference type="InterPro" id="IPR001930">
    <property type="entry name" value="Peptidase_M1"/>
</dbReference>
<dbReference type="EC" id="3.4.11.-" evidence="9"/>
<dbReference type="InterPro" id="IPR024571">
    <property type="entry name" value="ERAP1-like_C_dom"/>
</dbReference>
<evidence type="ECO:0000259" key="11">
    <source>
        <dbReference type="Pfam" id="PF11838"/>
    </source>
</evidence>
<keyword evidence="5 9" id="KW-0378">Hydrolase</keyword>
<evidence type="ECO:0000256" key="5">
    <source>
        <dbReference type="ARBA" id="ARBA00022801"/>
    </source>
</evidence>
<feature type="domain" description="ERAP1-like C-terminal" evidence="11">
    <location>
        <begin position="508"/>
        <end position="800"/>
    </location>
</feature>
<dbReference type="InterPro" id="IPR014782">
    <property type="entry name" value="Peptidase_M1_dom"/>
</dbReference>
<evidence type="ECO:0000313" key="14">
    <source>
        <dbReference type="Proteomes" id="UP000187455"/>
    </source>
</evidence>
<keyword evidence="7 9" id="KW-0482">Metalloprotease</keyword>
<dbReference type="SUPFAM" id="SSF55486">
    <property type="entry name" value="Metalloproteases ('zincins'), catalytic domain"/>
    <property type="match status" value="1"/>
</dbReference>
<dbReference type="Pfam" id="PF17900">
    <property type="entry name" value="Peptidase_M1_N"/>
    <property type="match status" value="1"/>
</dbReference>
<dbReference type="CDD" id="cd09601">
    <property type="entry name" value="M1_APN-Q_like"/>
    <property type="match status" value="1"/>
</dbReference>
<evidence type="ECO:0000313" key="13">
    <source>
        <dbReference type="EMBL" id="OLY83183.1"/>
    </source>
</evidence>
<dbReference type="AlphaFoldDB" id="A0A1R0H216"/>
<proteinExistence type="inferred from homology"/>
<dbReference type="InterPro" id="IPR034016">
    <property type="entry name" value="M1_APN-typ"/>
</dbReference>
<dbReference type="SUPFAM" id="SSF63737">
    <property type="entry name" value="Leukotriene A4 hydrolase N-terminal domain"/>
    <property type="match status" value="1"/>
</dbReference>
<dbReference type="PRINTS" id="PR00756">
    <property type="entry name" value="ALADIPTASE"/>
</dbReference>
<keyword evidence="6 8" id="KW-0862">Zinc</keyword>
<accession>A0A1R0H216</accession>
<evidence type="ECO:0000256" key="8">
    <source>
        <dbReference type="PIRSR" id="PIRSR634016-3"/>
    </source>
</evidence>
<evidence type="ECO:0000256" key="6">
    <source>
        <dbReference type="ARBA" id="ARBA00022833"/>
    </source>
</evidence>
<dbReference type="GO" id="GO:0005615">
    <property type="term" value="C:extracellular space"/>
    <property type="evidence" value="ECO:0007669"/>
    <property type="project" value="TreeGrafter"/>
</dbReference>
<dbReference type="InterPro" id="IPR050344">
    <property type="entry name" value="Peptidase_M1_aminopeptidases"/>
</dbReference>
<feature type="binding site" evidence="8">
    <location>
        <position position="304"/>
    </location>
    <ligand>
        <name>Zn(2+)</name>
        <dbReference type="ChEBI" id="CHEBI:29105"/>
        <note>catalytic</note>
    </ligand>
</feature>
<evidence type="ECO:0000256" key="4">
    <source>
        <dbReference type="ARBA" id="ARBA00022723"/>
    </source>
</evidence>
<protein>
    <recommendedName>
        <fullName evidence="9">Aminopeptidase</fullName>
        <ecNumber evidence="9">3.4.11.-</ecNumber>
    </recommendedName>
</protein>
<name>A0A1R0H216_9FUNG</name>
<dbReference type="Gene3D" id="1.10.390.10">
    <property type="entry name" value="Neutral Protease Domain 2"/>
    <property type="match status" value="1"/>
</dbReference>
<sequence length="848" mass="98197">MNIKPKRYDLTFAPDLDNFIFSGNESLHFEISLKINDEIITINSDTVNIDQETQTMNITLSRILRPKDNCVLDLEFSGKLKAGSPGFHIYRYFEQNENYKAADTELMTIYARSVFPCLDQPDLKAVFSVTIITKEGYQILSNGRMISRTCNTDTKLCENKFEDTPEMSTYLLALAVGIFDFTEEIVEDNFNSYMRLRIYTPPGKLNKLKYLMEYAKKSFEFFSNMFGVPLPIMKLDHLITVGHGSAMENWGLIIYDIKMFDTYKEGLLKSSKLKAAELICHQTAHQWLGNLVTIKLWDDIWLSEGITSWATTQCISHLFPDQDPDISFLLKIYPEYLSVGKKKTSLPLTRKIKTLEEISSVVDNGAHLNGEAISTMIANILGKDEFLRGVNNYLKKFKNKNADTDDFFGSLFETSGIDVKDIFESWTKNPGYPIIYISETEDCSYLNITQERFLRTKDGRNDDQDVPWKIPILLSTHTTGSKRLIHFIRQRTSYLHLPDNFYHQSDYWININSKVNSLVRVKYNNGLLESLLNSAQNGHLQIQDKIAIILDNYEFAKMGIGKTSQFLNIANAFKEEKNLSIWKLLVPRIRKFFDTWYKVPNVKRDDINRFIVCTLSKILEILDHNSSFEDDTYDKLKNDIVRLLALSNHYNTVEKSRKIFDENKFQYKDIMRLDELKATYFSVGLSYLCDNGVENVAKEIGKYGLSPIFFMPIQSLGYIRDENMLNYILDAVFSKETDEEQALNILSELQNNTLNGNRLLKLIVYRSEDFKKKFKHTNFFEKAILSFISNQITENDAISARYEFSSKGLHIPDQSFYFVLEKIKAKSAWISRDMDDVLNYLSQYVCSD</sequence>
<dbReference type="GO" id="GO:0043171">
    <property type="term" value="P:peptide catabolic process"/>
    <property type="evidence" value="ECO:0007669"/>
    <property type="project" value="TreeGrafter"/>
</dbReference>
<feature type="domain" description="Aminopeptidase N-like N-terminal" evidence="12">
    <location>
        <begin position="4"/>
        <end position="171"/>
    </location>
</feature>
<feature type="binding site" evidence="8">
    <location>
        <position position="285"/>
    </location>
    <ligand>
        <name>Zn(2+)</name>
        <dbReference type="ChEBI" id="CHEBI:29105"/>
        <note>catalytic</note>
    </ligand>
</feature>
<dbReference type="GO" id="GO:0006508">
    <property type="term" value="P:proteolysis"/>
    <property type="evidence" value="ECO:0007669"/>
    <property type="project" value="UniProtKB-KW"/>
</dbReference>
<evidence type="ECO:0000259" key="12">
    <source>
        <dbReference type="Pfam" id="PF17900"/>
    </source>
</evidence>
<organism evidence="13 14">
    <name type="scientific">Smittium mucronatum</name>
    <dbReference type="NCBI Taxonomy" id="133383"/>
    <lineage>
        <taxon>Eukaryota</taxon>
        <taxon>Fungi</taxon>
        <taxon>Fungi incertae sedis</taxon>
        <taxon>Zoopagomycota</taxon>
        <taxon>Kickxellomycotina</taxon>
        <taxon>Harpellomycetes</taxon>
        <taxon>Harpellales</taxon>
        <taxon>Legeriomycetaceae</taxon>
        <taxon>Smittium</taxon>
    </lineage>
</organism>
<keyword evidence="3 9" id="KW-0645">Protease</keyword>
<dbReference type="EMBL" id="LSSL01001022">
    <property type="protein sequence ID" value="OLY83183.1"/>
    <property type="molecule type" value="Genomic_DNA"/>
</dbReference>
<dbReference type="GO" id="GO:0070006">
    <property type="term" value="F:metalloaminopeptidase activity"/>
    <property type="evidence" value="ECO:0007669"/>
    <property type="project" value="TreeGrafter"/>
</dbReference>
<dbReference type="Proteomes" id="UP000187455">
    <property type="component" value="Unassembled WGS sequence"/>
</dbReference>
<feature type="domain" description="Peptidase M1 membrane alanine aminopeptidase" evidence="10">
    <location>
        <begin position="210"/>
        <end position="426"/>
    </location>
</feature>
<dbReference type="OrthoDB" id="10031169at2759"/>
<comment type="similarity">
    <text evidence="1 9">Belongs to the peptidase M1 family.</text>
</comment>
<feature type="binding site" evidence="8">
    <location>
        <position position="281"/>
    </location>
    <ligand>
        <name>Zn(2+)</name>
        <dbReference type="ChEBI" id="CHEBI:29105"/>
        <note>catalytic</note>
    </ligand>
</feature>
<keyword evidence="2 9" id="KW-0031">Aminopeptidase</keyword>
<dbReference type="InterPro" id="IPR042097">
    <property type="entry name" value="Aminopeptidase_N-like_N_sf"/>
</dbReference>
<evidence type="ECO:0000256" key="9">
    <source>
        <dbReference type="RuleBase" id="RU364040"/>
    </source>
</evidence>
<comment type="caution">
    <text evidence="13">The sequence shown here is derived from an EMBL/GenBank/DDBJ whole genome shotgun (WGS) entry which is preliminary data.</text>
</comment>
<dbReference type="Gene3D" id="1.25.50.20">
    <property type="match status" value="1"/>
</dbReference>
<dbReference type="Gene3D" id="2.60.40.1730">
    <property type="entry name" value="tricorn interacting facor f3 domain"/>
    <property type="match status" value="1"/>
</dbReference>
<dbReference type="STRING" id="133383.A0A1R0H216"/>